<keyword evidence="10" id="KW-1185">Reference proteome</keyword>
<dbReference type="Proteomes" id="UP000054524">
    <property type="component" value="Unassembled WGS sequence"/>
</dbReference>
<sequence>MLQTLATAPFVFPLLFGFRLINSALMKTHFEPDEYFQSVEVAMSVILNKKVYTWEWFFGVRSFVYVCLFMVPLKIFHSSSMYIDRLIRTYSSNGHNDGLVFMAYAPYLVKAVTACISAIGDYSTIMSYKILYNVQSGVPTEIIITTLLNIGLWLYSTRSHINSFESSISIYIFYRLLSSGQCKDKNKKIISHLISVFLSVFMIYLRPTSILTISCAWMHSAYQEILSFDKAWRSKEKQVKNVLRYAHVYLQHSRIISLPNILSGICALAACILVDSLFYKEFVCSMVEFYRINMKYKVSHLFGTLPFMYVFFFLSVLLGGYTGMLVISMLSPEYNWRAIQMICPMVYLIAHGLIAHKEMRFLLPILPFLNIIIAQELKKLGSSLSDGKASGKYPQKKKSSFFSSPGNVSILKRLVFSKYVFIGNFIIGILIGLDHQNISRPIDYLRSECYFRLSRKDAPIFVLNTFTPYMLPLTTHLGHKRVITRSLDNNPNILPMIEALQRKKRFQSPEYKLRIEEHDTAKSCMVDNIMLLGPHDYHYIVINSEYTKEFEEKLPEFVKVHESVHKRIPSYESVAIYKQAFR</sequence>
<comment type="subcellular location">
    <subcellularLocation>
        <location evidence="1 8">Endoplasmic reticulum membrane</location>
        <topology evidence="1 8">Multi-pass membrane protein</topology>
    </subcellularLocation>
</comment>
<organism evidence="9 10">
    <name type="scientific">Nematocida ausubeli (strain ATCC PRA-371 / ERTm2)</name>
    <name type="common">Nematode killer fungus</name>
    <dbReference type="NCBI Taxonomy" id="1913371"/>
    <lineage>
        <taxon>Eukaryota</taxon>
        <taxon>Fungi</taxon>
        <taxon>Fungi incertae sedis</taxon>
        <taxon>Microsporidia</taxon>
        <taxon>Nematocida</taxon>
    </lineage>
</organism>
<protein>
    <recommendedName>
        <fullName evidence="8">Mannosyltransferase</fullName>
        <ecNumber evidence="8">2.4.1.-</ecNumber>
    </recommendedName>
</protein>
<dbReference type="HOGENOM" id="CLU_556618_0_0_1"/>
<accession>A0A086J1N9</accession>
<proteinExistence type="inferred from homology"/>
<evidence type="ECO:0000256" key="5">
    <source>
        <dbReference type="ARBA" id="ARBA00022824"/>
    </source>
</evidence>
<evidence type="ECO:0000256" key="3">
    <source>
        <dbReference type="ARBA" id="ARBA00022679"/>
    </source>
</evidence>
<keyword evidence="7 8" id="KW-0472">Membrane</keyword>
<feature type="transmembrane region" description="Helical" evidence="8">
    <location>
        <begin position="334"/>
        <end position="354"/>
    </location>
</feature>
<evidence type="ECO:0000256" key="1">
    <source>
        <dbReference type="ARBA" id="ARBA00004477"/>
    </source>
</evidence>
<dbReference type="InterPro" id="IPR005599">
    <property type="entry name" value="GPI_mannosylTrfase"/>
</dbReference>
<dbReference type="EMBL" id="AKIJ01000003">
    <property type="protein sequence ID" value="KFG26057.1"/>
    <property type="molecule type" value="Genomic_DNA"/>
</dbReference>
<evidence type="ECO:0000256" key="2">
    <source>
        <dbReference type="ARBA" id="ARBA00022676"/>
    </source>
</evidence>
<evidence type="ECO:0000256" key="6">
    <source>
        <dbReference type="ARBA" id="ARBA00022989"/>
    </source>
</evidence>
<keyword evidence="5 8" id="KW-0256">Endoplasmic reticulum</keyword>
<dbReference type="GO" id="GO:0005789">
    <property type="term" value="C:endoplasmic reticulum membrane"/>
    <property type="evidence" value="ECO:0007669"/>
    <property type="project" value="UniProtKB-SubCell"/>
</dbReference>
<dbReference type="RefSeq" id="XP_052904612.1">
    <property type="nucleotide sequence ID" value="XM_053048807.1"/>
</dbReference>
<dbReference type="GeneID" id="77676143"/>
<feature type="transmembrane region" description="Helical" evidence="8">
    <location>
        <begin position="261"/>
        <end position="279"/>
    </location>
</feature>
<name>A0A086J1N9_NEMA1</name>
<dbReference type="GO" id="GO:0000030">
    <property type="term" value="F:mannosyltransferase activity"/>
    <property type="evidence" value="ECO:0007669"/>
    <property type="project" value="TreeGrafter"/>
</dbReference>
<feature type="transmembrane region" description="Helical" evidence="8">
    <location>
        <begin position="300"/>
        <end position="322"/>
    </location>
</feature>
<evidence type="ECO:0000313" key="10">
    <source>
        <dbReference type="Proteomes" id="UP000054524"/>
    </source>
</evidence>
<dbReference type="PANTHER" id="PTHR22760">
    <property type="entry name" value="GLYCOSYLTRANSFERASE"/>
    <property type="match status" value="1"/>
</dbReference>
<comment type="similarity">
    <text evidence="8">Belongs to the glycosyltransferase 22 family.</text>
</comment>
<dbReference type="Pfam" id="PF03901">
    <property type="entry name" value="Glyco_transf_22"/>
    <property type="match status" value="1"/>
</dbReference>
<evidence type="ECO:0000256" key="7">
    <source>
        <dbReference type="ARBA" id="ARBA00023136"/>
    </source>
</evidence>
<gene>
    <name evidence="9" type="ORF">NESG_01170</name>
</gene>
<keyword evidence="4 8" id="KW-0812">Transmembrane</keyword>
<evidence type="ECO:0000256" key="4">
    <source>
        <dbReference type="ARBA" id="ARBA00022692"/>
    </source>
</evidence>
<keyword evidence="2 8" id="KW-0328">Glycosyltransferase</keyword>
<feature type="transmembrane region" description="Helical" evidence="8">
    <location>
        <begin position="56"/>
        <end position="76"/>
    </location>
</feature>
<evidence type="ECO:0000313" key="9">
    <source>
        <dbReference type="EMBL" id="KFG26057.1"/>
    </source>
</evidence>
<reference evidence="9 10" key="1">
    <citation type="journal article" date="2014" name="Genome Announc.">
        <title>Genome Sequence of the Microsporidian Species Nematocida sp1 Strain ERTm6 (ATCC PRA-372).</title>
        <authorList>
            <person name="Bakowski M.A."/>
            <person name="Priest M."/>
            <person name="Young S."/>
            <person name="Cuomo C.A."/>
            <person name="Troemel E.R."/>
        </authorList>
    </citation>
    <scope>NUCLEOTIDE SEQUENCE [LARGE SCALE GENOMIC DNA]</scope>
    <source>
        <strain evidence="9 10">ERTm6</strain>
    </source>
</reference>
<feature type="transmembrane region" description="Helical" evidence="8">
    <location>
        <begin position="189"/>
        <end position="205"/>
    </location>
</feature>
<keyword evidence="3" id="KW-0808">Transferase</keyword>
<dbReference type="EC" id="2.4.1.-" evidence="8"/>
<comment type="caution">
    <text evidence="9">The sequence shown here is derived from an EMBL/GenBank/DDBJ whole genome shotgun (WGS) entry which is preliminary data.</text>
</comment>
<evidence type="ECO:0000256" key="8">
    <source>
        <dbReference type="RuleBase" id="RU363075"/>
    </source>
</evidence>
<keyword evidence="6 8" id="KW-1133">Transmembrane helix</keyword>
<dbReference type="AlphaFoldDB" id="A0A086J1N9"/>
<feature type="transmembrane region" description="Helical" evidence="8">
    <location>
        <begin position="414"/>
        <end position="433"/>
    </location>
</feature>